<comment type="caution">
    <text evidence="4">The sequence shown here is derived from an EMBL/GenBank/DDBJ whole genome shotgun (WGS) entry which is preliminary data.</text>
</comment>
<keyword evidence="5" id="KW-1185">Reference proteome</keyword>
<dbReference type="SUPFAM" id="SSF53850">
    <property type="entry name" value="Periplasmic binding protein-like II"/>
    <property type="match status" value="1"/>
</dbReference>
<accession>A0ABP8U9H9</accession>
<sequence>MRITRTPRATRYTAVAGVLLAAAALLPACGTGPGASSGDGKSLRVQIPTGPMASAMQQVGKDFEKANPGTKVTFEGVDSNSSRGPNVALLSSTATPDIGYLQRSTGVWSALLKNHQLTQIDDVWTAAGLASKYSKSQTAYYTTDGHHYGVLYEELLIAPVYYNKAAFAKAGIPDPADHQIASVADFEAMVGRLKTAGYQGFGVGGSSPYDLGHTLDALLPTAVTPEQYAAMLTNFKPGSPTDVKYTDPGFVKVLQTIQDWQRKGIYQKGMLGMDTTQAQALFTSGKLAMLQGGNYSYADLKAAKPSFDMGWFLLPSLTPGRKTPFNAFNGDTLVIPAKAANPALAKKFLQFFMTDKYQVSVVAGGGSLPVFTSIRPSSLSNLGDLVQQQFELSQSVGLVNIWDSTVPSTLGQAFAVPVLQKLAAGKLSPQQAAQQFQTALESLQSGKVSGASD</sequence>
<proteinExistence type="inferred from homology"/>
<dbReference type="RefSeq" id="WP_345430983.1">
    <property type="nucleotide sequence ID" value="NZ_BAABHK010000003.1"/>
</dbReference>
<evidence type="ECO:0000313" key="5">
    <source>
        <dbReference type="Proteomes" id="UP001501442"/>
    </source>
</evidence>
<gene>
    <name evidence="4" type="ORF">GCM10023196_025980</name>
</gene>
<protein>
    <recommendedName>
        <fullName evidence="6">Sugar ABC transporter substrate-binding protein</fullName>
    </recommendedName>
</protein>
<dbReference type="EMBL" id="BAABHK010000003">
    <property type="protein sequence ID" value="GAA4624708.1"/>
    <property type="molecule type" value="Genomic_DNA"/>
</dbReference>
<evidence type="ECO:0008006" key="6">
    <source>
        <dbReference type="Google" id="ProtNLM"/>
    </source>
</evidence>
<evidence type="ECO:0000256" key="2">
    <source>
        <dbReference type="ARBA" id="ARBA00022448"/>
    </source>
</evidence>
<dbReference type="PANTHER" id="PTHR43649">
    <property type="entry name" value="ARABINOSE-BINDING PROTEIN-RELATED"/>
    <property type="match status" value="1"/>
</dbReference>
<feature type="signal peptide" evidence="3">
    <location>
        <begin position="1"/>
        <end position="27"/>
    </location>
</feature>
<organism evidence="4 5">
    <name type="scientific">Actinoallomurus vinaceus</name>
    <dbReference type="NCBI Taxonomy" id="1080074"/>
    <lineage>
        <taxon>Bacteria</taxon>
        <taxon>Bacillati</taxon>
        <taxon>Actinomycetota</taxon>
        <taxon>Actinomycetes</taxon>
        <taxon>Streptosporangiales</taxon>
        <taxon>Thermomonosporaceae</taxon>
        <taxon>Actinoallomurus</taxon>
    </lineage>
</organism>
<dbReference type="InterPro" id="IPR050490">
    <property type="entry name" value="Bact_solute-bd_prot1"/>
</dbReference>
<dbReference type="InterPro" id="IPR006059">
    <property type="entry name" value="SBP"/>
</dbReference>
<evidence type="ECO:0000256" key="1">
    <source>
        <dbReference type="ARBA" id="ARBA00008520"/>
    </source>
</evidence>
<dbReference type="PANTHER" id="PTHR43649:SF29">
    <property type="entry name" value="OSMOPROTECTIVE COMPOUNDS-BINDING PROTEIN GGTB"/>
    <property type="match status" value="1"/>
</dbReference>
<evidence type="ECO:0000313" key="4">
    <source>
        <dbReference type="EMBL" id="GAA4624708.1"/>
    </source>
</evidence>
<feature type="chain" id="PRO_5045943290" description="Sugar ABC transporter substrate-binding protein" evidence="3">
    <location>
        <begin position="28"/>
        <end position="453"/>
    </location>
</feature>
<reference evidence="5" key="1">
    <citation type="journal article" date="2019" name="Int. J. Syst. Evol. Microbiol.">
        <title>The Global Catalogue of Microorganisms (GCM) 10K type strain sequencing project: providing services to taxonomists for standard genome sequencing and annotation.</title>
        <authorList>
            <consortium name="The Broad Institute Genomics Platform"/>
            <consortium name="The Broad Institute Genome Sequencing Center for Infectious Disease"/>
            <person name="Wu L."/>
            <person name="Ma J."/>
        </authorList>
    </citation>
    <scope>NUCLEOTIDE SEQUENCE [LARGE SCALE GENOMIC DNA]</scope>
    <source>
        <strain evidence="5">JCM 17939</strain>
    </source>
</reference>
<keyword evidence="2" id="KW-0813">Transport</keyword>
<dbReference type="Proteomes" id="UP001501442">
    <property type="component" value="Unassembled WGS sequence"/>
</dbReference>
<name>A0ABP8U9H9_9ACTN</name>
<evidence type="ECO:0000256" key="3">
    <source>
        <dbReference type="SAM" id="SignalP"/>
    </source>
</evidence>
<dbReference type="Gene3D" id="3.40.190.10">
    <property type="entry name" value="Periplasmic binding protein-like II"/>
    <property type="match status" value="2"/>
</dbReference>
<dbReference type="Pfam" id="PF01547">
    <property type="entry name" value="SBP_bac_1"/>
    <property type="match status" value="1"/>
</dbReference>
<keyword evidence="3" id="KW-0732">Signal</keyword>
<comment type="similarity">
    <text evidence="1">Belongs to the bacterial solute-binding protein 1 family.</text>
</comment>